<comment type="subcellular location">
    <subcellularLocation>
        <location evidence="1">Membrane</location>
    </subcellularLocation>
</comment>
<evidence type="ECO:0000256" key="4">
    <source>
        <dbReference type="ARBA" id="ARBA00023136"/>
    </source>
</evidence>
<protein>
    <recommendedName>
        <fullName evidence="7">Thioredoxin domain-containing protein</fullName>
    </recommendedName>
</protein>
<evidence type="ECO:0000259" key="7">
    <source>
        <dbReference type="PROSITE" id="PS51352"/>
    </source>
</evidence>
<dbReference type="PROSITE" id="PS51352">
    <property type="entry name" value="THIOREDOXIN_2"/>
    <property type="match status" value="1"/>
</dbReference>
<dbReference type="SUPFAM" id="SSF52833">
    <property type="entry name" value="Thioredoxin-like"/>
    <property type="match status" value="1"/>
</dbReference>
<feature type="transmembrane region" description="Helical" evidence="6">
    <location>
        <begin position="21"/>
        <end position="40"/>
    </location>
</feature>
<dbReference type="EMBL" id="KV918977">
    <property type="protein sequence ID" value="OSX73833.1"/>
    <property type="molecule type" value="Genomic_DNA"/>
</dbReference>
<keyword evidence="3 6" id="KW-1133">Transmembrane helix</keyword>
<keyword evidence="9" id="KW-1185">Reference proteome</keyword>
<dbReference type="Pfam" id="PF00085">
    <property type="entry name" value="Thioredoxin"/>
    <property type="match status" value="1"/>
</dbReference>
<dbReference type="AlphaFoldDB" id="A0A1X6NZK3"/>
<dbReference type="InterPro" id="IPR045888">
    <property type="entry name" value="Erv"/>
</dbReference>
<accession>A0A1X6NZK3</accession>
<evidence type="ECO:0000256" key="6">
    <source>
        <dbReference type="SAM" id="Phobius"/>
    </source>
</evidence>
<feature type="region of interest" description="Disordered" evidence="5">
    <location>
        <begin position="450"/>
        <end position="476"/>
    </location>
</feature>
<dbReference type="PANTHER" id="PTHR10984">
    <property type="entry name" value="ENDOPLASMIC RETICULUM-GOLGI INTERMEDIATE COMPARTMENT PROTEIN"/>
    <property type="match status" value="1"/>
</dbReference>
<dbReference type="InterPro" id="IPR036249">
    <property type="entry name" value="Thioredoxin-like_sf"/>
</dbReference>
<dbReference type="Pfam" id="PF13850">
    <property type="entry name" value="ERGIC_N"/>
    <property type="match status" value="1"/>
</dbReference>
<sequence length="476" mass="51482">MRLSAIDLFRRVPRDLTHGTSHGGVLSVMALSVLGLLFFFETWSYLAGGTRTSTVLDDNADAKLQINFALQFLQLPCSFATVEVWDYFGTNRLDVTADVRKTRISGTRGEYVTGEYTERAFEGAPHVEPRIAAGIPAPREMSAPHPALQTLTAADFESTLRAEPLAFVAFLVSWCGYCRSVAPTWTALAGLASTGRVPASIYMVDCVKSEALCVKQHIRGYPTLRLFHQGLASGSDYAGERSVDALSAYVREHAAMPAEVRASTVRVAANEGCALAGTLWVHRVPGAFHVIAKSDAHTFDAASTNTSHVVQHLSFGAPLTVDVLHKVPRDVATHIHPLDGRTFVNRARAQSHEHYIKIVSTHYKTGTLVGTRDVLGYQQAVSSMTFDAAPAVPEAKFSYDLSPTAVVIEKAGRRWYDFLTNLVAILGGAFTVLGLIDGAVHRLQRGGRKGVQSPLSAAAPRSPSVLSTPSPLTRRS</sequence>
<evidence type="ECO:0000256" key="3">
    <source>
        <dbReference type="ARBA" id="ARBA00022989"/>
    </source>
</evidence>
<feature type="compositionally biased region" description="Low complexity" evidence="5">
    <location>
        <begin position="453"/>
        <end position="476"/>
    </location>
</feature>
<dbReference type="GO" id="GO:0005783">
    <property type="term" value="C:endoplasmic reticulum"/>
    <property type="evidence" value="ECO:0007669"/>
    <property type="project" value="TreeGrafter"/>
</dbReference>
<feature type="transmembrane region" description="Helical" evidence="6">
    <location>
        <begin position="418"/>
        <end position="440"/>
    </location>
</feature>
<dbReference type="Proteomes" id="UP000218209">
    <property type="component" value="Unassembled WGS sequence"/>
</dbReference>
<dbReference type="InterPro" id="IPR039542">
    <property type="entry name" value="Erv_N"/>
</dbReference>
<evidence type="ECO:0000313" key="8">
    <source>
        <dbReference type="EMBL" id="OSX73833.1"/>
    </source>
</evidence>
<feature type="domain" description="Thioredoxin" evidence="7">
    <location>
        <begin position="137"/>
        <end position="255"/>
    </location>
</feature>
<evidence type="ECO:0000256" key="2">
    <source>
        <dbReference type="ARBA" id="ARBA00022692"/>
    </source>
</evidence>
<dbReference type="GO" id="GO:0030134">
    <property type="term" value="C:COPII-coated ER to Golgi transport vesicle"/>
    <property type="evidence" value="ECO:0007669"/>
    <property type="project" value="TreeGrafter"/>
</dbReference>
<reference evidence="8 9" key="1">
    <citation type="submission" date="2017-03" db="EMBL/GenBank/DDBJ databases">
        <title>WGS assembly of Porphyra umbilicalis.</title>
        <authorList>
            <person name="Brawley S.H."/>
            <person name="Blouin N.A."/>
            <person name="Ficko-Blean E."/>
            <person name="Wheeler G.L."/>
            <person name="Lohr M."/>
            <person name="Goodson H.V."/>
            <person name="Jenkins J.W."/>
            <person name="Blaby-Haas C.E."/>
            <person name="Helliwell K.E."/>
            <person name="Chan C."/>
            <person name="Marriage T."/>
            <person name="Bhattacharya D."/>
            <person name="Klein A.S."/>
            <person name="Badis Y."/>
            <person name="Brodie J."/>
            <person name="Cao Y."/>
            <person name="Collen J."/>
            <person name="Dittami S.M."/>
            <person name="Gachon C.M."/>
            <person name="Green B.R."/>
            <person name="Karpowicz S."/>
            <person name="Kim J.W."/>
            <person name="Kudahl U."/>
            <person name="Lin S."/>
            <person name="Michel G."/>
            <person name="Mittag M."/>
            <person name="Olson B.J."/>
            <person name="Pangilinan J."/>
            <person name="Peng Y."/>
            <person name="Qiu H."/>
            <person name="Shu S."/>
            <person name="Singer J.T."/>
            <person name="Smith A.G."/>
            <person name="Sprecher B.N."/>
            <person name="Wagner V."/>
            <person name="Wang W."/>
            <person name="Wang Z.-Y."/>
            <person name="Yan J."/>
            <person name="Yarish C."/>
            <person name="Zoeuner-Riek S."/>
            <person name="Zhuang Y."/>
            <person name="Zou Y."/>
            <person name="Lindquist E.A."/>
            <person name="Grimwood J."/>
            <person name="Barry K."/>
            <person name="Rokhsar D.S."/>
            <person name="Schmutz J."/>
            <person name="Stiller J.W."/>
            <person name="Grossman A.R."/>
            <person name="Prochnik S.E."/>
        </authorList>
    </citation>
    <scope>NUCLEOTIDE SEQUENCE [LARGE SCALE GENOMIC DNA]</scope>
    <source>
        <strain evidence="8">4086291</strain>
    </source>
</reference>
<keyword evidence="2 6" id="KW-0812">Transmembrane</keyword>
<dbReference type="Pfam" id="PF07970">
    <property type="entry name" value="COPIIcoated_ERV"/>
    <property type="match status" value="1"/>
</dbReference>
<dbReference type="InterPro" id="IPR012936">
    <property type="entry name" value="Erv_C"/>
</dbReference>
<keyword evidence="4 6" id="KW-0472">Membrane</keyword>
<organism evidence="8 9">
    <name type="scientific">Porphyra umbilicalis</name>
    <name type="common">Purple laver</name>
    <name type="synonym">Red alga</name>
    <dbReference type="NCBI Taxonomy" id="2786"/>
    <lineage>
        <taxon>Eukaryota</taxon>
        <taxon>Rhodophyta</taxon>
        <taxon>Bangiophyceae</taxon>
        <taxon>Bangiales</taxon>
        <taxon>Bangiaceae</taxon>
        <taxon>Porphyra</taxon>
    </lineage>
</organism>
<evidence type="ECO:0000256" key="1">
    <source>
        <dbReference type="ARBA" id="ARBA00004370"/>
    </source>
</evidence>
<dbReference type="GO" id="GO:0016020">
    <property type="term" value="C:membrane"/>
    <property type="evidence" value="ECO:0007669"/>
    <property type="project" value="UniProtKB-SubCell"/>
</dbReference>
<dbReference type="Gene3D" id="3.40.30.10">
    <property type="entry name" value="Glutaredoxin"/>
    <property type="match status" value="1"/>
</dbReference>
<dbReference type="OrthoDB" id="72053at2759"/>
<name>A0A1X6NZK3_PORUM</name>
<dbReference type="InterPro" id="IPR013766">
    <property type="entry name" value="Thioredoxin_domain"/>
</dbReference>
<dbReference type="CDD" id="cd02961">
    <property type="entry name" value="PDI_a_family"/>
    <property type="match status" value="1"/>
</dbReference>
<evidence type="ECO:0000256" key="5">
    <source>
        <dbReference type="SAM" id="MobiDB-lite"/>
    </source>
</evidence>
<evidence type="ECO:0000313" key="9">
    <source>
        <dbReference type="Proteomes" id="UP000218209"/>
    </source>
</evidence>
<proteinExistence type="predicted"/>
<dbReference type="PANTHER" id="PTHR10984:SF37">
    <property type="entry name" value="PROTEIN DISULFIDE-ISOMERASE 5-3"/>
    <property type="match status" value="1"/>
</dbReference>
<gene>
    <name evidence="8" type="ORF">BU14_0325s0012</name>
</gene>